<comment type="similarity">
    <text evidence="1">Belongs to the CpsD/CapB family.</text>
</comment>
<evidence type="ECO:0000256" key="3">
    <source>
        <dbReference type="ARBA" id="ARBA00022679"/>
    </source>
</evidence>
<dbReference type="Proteomes" id="UP000317036">
    <property type="component" value="Unassembled WGS sequence"/>
</dbReference>
<evidence type="ECO:0000256" key="7">
    <source>
        <dbReference type="ARBA" id="ARBA00023137"/>
    </source>
</evidence>
<dbReference type="InterPro" id="IPR027417">
    <property type="entry name" value="P-loop_NTPase"/>
</dbReference>
<keyword evidence="5 10" id="KW-0418">Kinase</keyword>
<dbReference type="NCBIfam" id="TIGR01007">
    <property type="entry name" value="eps_fam"/>
    <property type="match status" value="1"/>
</dbReference>
<keyword evidence="3" id="KW-0808">Transferase</keyword>
<keyword evidence="11" id="KW-1185">Reference proteome</keyword>
<organism evidence="10 11">
    <name type="scientific">Paenibacillus cremeus</name>
    <dbReference type="NCBI Taxonomy" id="2163881"/>
    <lineage>
        <taxon>Bacteria</taxon>
        <taxon>Bacillati</taxon>
        <taxon>Bacillota</taxon>
        <taxon>Bacilli</taxon>
        <taxon>Bacillales</taxon>
        <taxon>Paenibacillaceae</taxon>
        <taxon>Paenibacillus</taxon>
    </lineage>
</organism>
<dbReference type="GO" id="GO:0005886">
    <property type="term" value="C:plasma membrane"/>
    <property type="evidence" value="ECO:0007669"/>
    <property type="project" value="UniProtKB-ARBA"/>
</dbReference>
<dbReference type="EC" id="2.7.10.2" evidence="2"/>
<gene>
    <name evidence="10" type="ORF">FPZ49_28995</name>
</gene>
<dbReference type="GO" id="GO:0004715">
    <property type="term" value="F:non-membrane spanning protein tyrosine kinase activity"/>
    <property type="evidence" value="ECO:0007669"/>
    <property type="project" value="UniProtKB-EC"/>
</dbReference>
<dbReference type="EMBL" id="VNJI01000054">
    <property type="protein sequence ID" value="TVY05616.1"/>
    <property type="molecule type" value="Genomic_DNA"/>
</dbReference>
<name>A0A559K0J6_9BACL</name>
<accession>A0A559K0J6</accession>
<dbReference type="Gene3D" id="3.40.50.300">
    <property type="entry name" value="P-loop containing nucleotide triphosphate hydrolases"/>
    <property type="match status" value="1"/>
</dbReference>
<evidence type="ECO:0000256" key="8">
    <source>
        <dbReference type="ARBA" id="ARBA00051245"/>
    </source>
</evidence>
<keyword evidence="7" id="KW-0829">Tyrosine-protein kinase</keyword>
<evidence type="ECO:0000313" key="10">
    <source>
        <dbReference type="EMBL" id="TVY05616.1"/>
    </source>
</evidence>
<dbReference type="AlphaFoldDB" id="A0A559K0J6"/>
<evidence type="ECO:0000259" key="9">
    <source>
        <dbReference type="Pfam" id="PF13614"/>
    </source>
</evidence>
<comment type="caution">
    <text evidence="10">The sequence shown here is derived from an EMBL/GenBank/DDBJ whole genome shotgun (WGS) entry which is preliminary data.</text>
</comment>
<dbReference type="GO" id="GO:0005524">
    <property type="term" value="F:ATP binding"/>
    <property type="evidence" value="ECO:0007669"/>
    <property type="project" value="UniProtKB-KW"/>
</dbReference>
<sequence>MPRTTANSKMIMAANPDSPISEVYRTLKLNIEFSVFDRELKTITITSANDGEGKTTTALNLAAAYAKAGRKVVLVDANLRRPAVHLAFNETNNTGLSNYLAGMSTVNDIIKQSKVPNLTFIASGPIPPNPSELLASERMKSLLAELNEQYDVVIIDTPPALSLTDARIIATKCDGVLLVVNQGKLKRTEAKKLNDDLVHLKVNLIGVVFNKMNTKDAAAYLYRS</sequence>
<dbReference type="OrthoDB" id="9794577at2"/>
<feature type="domain" description="AAA" evidence="9">
    <location>
        <begin position="41"/>
        <end position="183"/>
    </location>
</feature>
<evidence type="ECO:0000256" key="2">
    <source>
        <dbReference type="ARBA" id="ARBA00011903"/>
    </source>
</evidence>
<comment type="catalytic activity">
    <reaction evidence="8">
        <text>L-tyrosyl-[protein] + ATP = O-phospho-L-tyrosyl-[protein] + ADP + H(+)</text>
        <dbReference type="Rhea" id="RHEA:10596"/>
        <dbReference type="Rhea" id="RHEA-COMP:10136"/>
        <dbReference type="Rhea" id="RHEA-COMP:20101"/>
        <dbReference type="ChEBI" id="CHEBI:15378"/>
        <dbReference type="ChEBI" id="CHEBI:30616"/>
        <dbReference type="ChEBI" id="CHEBI:46858"/>
        <dbReference type="ChEBI" id="CHEBI:61978"/>
        <dbReference type="ChEBI" id="CHEBI:456216"/>
        <dbReference type="EC" id="2.7.10.2"/>
    </reaction>
</comment>
<proteinExistence type="inferred from homology"/>
<keyword evidence="4" id="KW-0547">Nucleotide-binding</keyword>
<evidence type="ECO:0000256" key="5">
    <source>
        <dbReference type="ARBA" id="ARBA00022777"/>
    </source>
</evidence>
<protein>
    <recommendedName>
        <fullName evidence="2">non-specific protein-tyrosine kinase</fullName>
        <ecNumber evidence="2">2.7.10.2</ecNumber>
    </recommendedName>
</protein>
<dbReference type="CDD" id="cd05387">
    <property type="entry name" value="BY-kinase"/>
    <property type="match status" value="1"/>
</dbReference>
<evidence type="ECO:0000256" key="6">
    <source>
        <dbReference type="ARBA" id="ARBA00022840"/>
    </source>
</evidence>
<dbReference type="PANTHER" id="PTHR32309">
    <property type="entry name" value="TYROSINE-PROTEIN KINASE"/>
    <property type="match status" value="1"/>
</dbReference>
<keyword evidence="6" id="KW-0067">ATP-binding</keyword>
<reference evidence="10 11" key="1">
    <citation type="submission" date="2019-07" db="EMBL/GenBank/DDBJ databases">
        <authorList>
            <person name="Kim J."/>
        </authorList>
    </citation>
    <scope>NUCLEOTIDE SEQUENCE [LARGE SCALE GENOMIC DNA]</scope>
    <source>
        <strain evidence="10 11">JC52</strain>
    </source>
</reference>
<dbReference type="InterPro" id="IPR025669">
    <property type="entry name" value="AAA_dom"/>
</dbReference>
<evidence type="ECO:0000256" key="1">
    <source>
        <dbReference type="ARBA" id="ARBA00007316"/>
    </source>
</evidence>
<dbReference type="InterPro" id="IPR050445">
    <property type="entry name" value="Bact_polysacc_biosynth/exp"/>
</dbReference>
<evidence type="ECO:0000256" key="4">
    <source>
        <dbReference type="ARBA" id="ARBA00022741"/>
    </source>
</evidence>
<dbReference type="RefSeq" id="WP_144853778.1">
    <property type="nucleotide sequence ID" value="NZ_VNJI01000054.1"/>
</dbReference>
<evidence type="ECO:0000313" key="11">
    <source>
        <dbReference type="Proteomes" id="UP000317036"/>
    </source>
</evidence>
<dbReference type="InterPro" id="IPR005702">
    <property type="entry name" value="Wzc-like_C"/>
</dbReference>
<dbReference type="PANTHER" id="PTHR32309:SF13">
    <property type="entry name" value="FERRIC ENTEROBACTIN TRANSPORT PROTEIN FEPE"/>
    <property type="match status" value="1"/>
</dbReference>
<dbReference type="FunFam" id="3.40.50.300:FF:000527">
    <property type="entry name" value="Tyrosine-protein kinase etk"/>
    <property type="match status" value="1"/>
</dbReference>
<dbReference type="SUPFAM" id="SSF52540">
    <property type="entry name" value="P-loop containing nucleoside triphosphate hydrolases"/>
    <property type="match status" value="1"/>
</dbReference>
<dbReference type="GO" id="GO:0042802">
    <property type="term" value="F:identical protein binding"/>
    <property type="evidence" value="ECO:0007669"/>
    <property type="project" value="UniProtKB-ARBA"/>
</dbReference>
<dbReference type="Pfam" id="PF13614">
    <property type="entry name" value="AAA_31"/>
    <property type="match status" value="1"/>
</dbReference>